<organism evidence="2 3">
    <name type="scientific">Priestia megaterium</name>
    <name type="common">Bacillus megaterium</name>
    <dbReference type="NCBI Taxonomy" id="1404"/>
    <lineage>
        <taxon>Bacteria</taxon>
        <taxon>Bacillati</taxon>
        <taxon>Bacillota</taxon>
        <taxon>Bacilli</taxon>
        <taxon>Bacillales</taxon>
        <taxon>Bacillaceae</taxon>
        <taxon>Priestia</taxon>
    </lineage>
</organism>
<dbReference type="Pfam" id="PF11181">
    <property type="entry name" value="YflT"/>
    <property type="match status" value="1"/>
</dbReference>
<dbReference type="Proteomes" id="UP000256519">
    <property type="component" value="Unassembled WGS sequence"/>
</dbReference>
<feature type="domain" description="General stress protein 17M-like" evidence="1">
    <location>
        <begin position="3"/>
        <end position="98"/>
    </location>
</feature>
<accession>A0A3D8WU46</accession>
<reference evidence="2 3" key="1">
    <citation type="journal article" date="2018" name="Appl. Environ. Microbiol.">
        <title>Antimicrobial susceptibility testing and tentative epidemiological cut-off values of five Bacillus species relevant for use as animal feed additives or for plant protection.</title>
        <authorList>
            <person name="Agerso Y."/>
            <person name="Stuer-Lauridsen B."/>
            <person name="Bjerre K."/>
            <person name="Jensen M.G."/>
            <person name="Johansen E."/>
            <person name="Bennedsen M."/>
            <person name="Brockmann E."/>
            <person name="Nielsen B."/>
        </authorList>
    </citation>
    <scope>NUCLEOTIDE SEQUENCE [LARGE SCALE GENOMIC DNA]</scope>
    <source>
        <strain evidence="2 3">CHCC20162</strain>
    </source>
</reference>
<gene>
    <name evidence="2" type="ORF">C3744_28270</name>
</gene>
<dbReference type="EMBL" id="PQWM01000059">
    <property type="protein sequence ID" value="RDZ06678.1"/>
    <property type="molecule type" value="Genomic_DNA"/>
</dbReference>
<name>A0A3D8WU46_PRIMG</name>
<protein>
    <recommendedName>
        <fullName evidence="1">General stress protein 17M-like domain-containing protein</fullName>
    </recommendedName>
</protein>
<proteinExistence type="predicted"/>
<sequence length="108" mass="11969">MPNIQVVEKSSHAKVAIDEFLRAGFNTDEIYLLTCKSDISQNLANTTNIDGSGLSNTNLVNPDTNILQVDEDEFFSKMQSLGIPKRDAERYKKSMDKGSIMIIVSKAV</sequence>
<evidence type="ECO:0000259" key="1">
    <source>
        <dbReference type="Pfam" id="PF11181"/>
    </source>
</evidence>
<evidence type="ECO:0000313" key="2">
    <source>
        <dbReference type="EMBL" id="RDZ06678.1"/>
    </source>
</evidence>
<evidence type="ECO:0000313" key="3">
    <source>
        <dbReference type="Proteomes" id="UP000256519"/>
    </source>
</evidence>
<dbReference type="RefSeq" id="WP_116078616.1">
    <property type="nucleotide sequence ID" value="NZ_CP187638.1"/>
</dbReference>
<dbReference type="InterPro" id="IPR025889">
    <property type="entry name" value="GSP17M-like_dom"/>
</dbReference>
<comment type="caution">
    <text evidence="2">The sequence shown here is derived from an EMBL/GenBank/DDBJ whole genome shotgun (WGS) entry which is preliminary data.</text>
</comment>
<dbReference type="AlphaFoldDB" id="A0A3D8WU46"/>